<feature type="compositionally biased region" description="Polar residues" evidence="1">
    <location>
        <begin position="69"/>
        <end position="78"/>
    </location>
</feature>
<keyword evidence="3" id="KW-1185">Reference proteome</keyword>
<organism evidence="2 3">
    <name type="scientific">Botrytis porri</name>
    <dbReference type="NCBI Taxonomy" id="87229"/>
    <lineage>
        <taxon>Eukaryota</taxon>
        <taxon>Fungi</taxon>
        <taxon>Dikarya</taxon>
        <taxon>Ascomycota</taxon>
        <taxon>Pezizomycotina</taxon>
        <taxon>Leotiomycetes</taxon>
        <taxon>Helotiales</taxon>
        <taxon>Sclerotiniaceae</taxon>
        <taxon>Botrytis</taxon>
    </lineage>
</organism>
<dbReference type="AlphaFoldDB" id="A0A4Z1KF90"/>
<comment type="caution">
    <text evidence="2">The sequence shown here is derived from an EMBL/GenBank/DDBJ whole genome shotgun (WGS) entry which is preliminary data.</text>
</comment>
<evidence type="ECO:0000313" key="3">
    <source>
        <dbReference type="Proteomes" id="UP000297280"/>
    </source>
</evidence>
<dbReference type="EMBL" id="PQXO01000473">
    <property type="protein sequence ID" value="TGO84711.1"/>
    <property type="molecule type" value="Genomic_DNA"/>
</dbReference>
<gene>
    <name evidence="2" type="ORF">BPOR_0474g00050</name>
</gene>
<feature type="region of interest" description="Disordered" evidence="1">
    <location>
        <begin position="31"/>
        <end position="78"/>
    </location>
</feature>
<evidence type="ECO:0000256" key="1">
    <source>
        <dbReference type="SAM" id="MobiDB-lite"/>
    </source>
</evidence>
<evidence type="ECO:0000313" key="2">
    <source>
        <dbReference type="EMBL" id="TGO84711.1"/>
    </source>
</evidence>
<sequence>METAMRIPETKAEQNVYAFRPHLLALPQSQKASSHYLEGKERKERRWKGLGGGNRNRNAQHLKKMTKKPSISGQISNS</sequence>
<proteinExistence type="predicted"/>
<reference evidence="2 3" key="1">
    <citation type="submission" date="2017-12" db="EMBL/GenBank/DDBJ databases">
        <title>Comparative genomics of Botrytis spp.</title>
        <authorList>
            <person name="Valero-Jimenez C.A."/>
            <person name="Tapia P."/>
            <person name="Veloso J."/>
            <person name="Silva-Moreno E."/>
            <person name="Staats M."/>
            <person name="Valdes J.H."/>
            <person name="Van Kan J.A.L."/>
        </authorList>
    </citation>
    <scope>NUCLEOTIDE SEQUENCE [LARGE SCALE GENOMIC DNA]</scope>
    <source>
        <strain evidence="2 3">MUCL3349</strain>
    </source>
</reference>
<feature type="compositionally biased region" description="Basic residues" evidence="1">
    <location>
        <begin position="58"/>
        <end position="67"/>
    </location>
</feature>
<protein>
    <submittedName>
        <fullName evidence="2">Uncharacterized protein</fullName>
    </submittedName>
</protein>
<dbReference type="Proteomes" id="UP000297280">
    <property type="component" value="Unassembled WGS sequence"/>
</dbReference>
<name>A0A4Z1KF90_9HELO</name>
<accession>A0A4Z1KF90</accession>